<dbReference type="InterPro" id="IPR036388">
    <property type="entry name" value="WH-like_DNA-bd_sf"/>
</dbReference>
<dbReference type="AlphaFoldDB" id="A0A6G1ESW4"/>
<dbReference type="Gene3D" id="1.10.10.10">
    <property type="entry name" value="Winged helix-like DNA-binding domain superfamily/Winged helix DNA-binding domain"/>
    <property type="match status" value="1"/>
</dbReference>
<sequence>MSMGLCCTIKLGIPTAIHRLGGAASVPSLMTKLSLPVCKQLFLRRLMRVLVTNGVFAADVHNDGGVERYCLTPLSCILVDGVITDELHSQTSFVLAATSWHYLEEALGLDEWFRKDVAPALPSPFEDVHGASLFDESTHCWTQSSMLS</sequence>
<name>A0A6G1ESW4_9ORYZ</name>
<dbReference type="InterPro" id="IPR016461">
    <property type="entry name" value="COMT-like"/>
</dbReference>
<organism evidence="2 3">
    <name type="scientific">Oryza meyeriana var. granulata</name>
    <dbReference type="NCBI Taxonomy" id="110450"/>
    <lineage>
        <taxon>Eukaryota</taxon>
        <taxon>Viridiplantae</taxon>
        <taxon>Streptophyta</taxon>
        <taxon>Embryophyta</taxon>
        <taxon>Tracheophyta</taxon>
        <taxon>Spermatophyta</taxon>
        <taxon>Magnoliopsida</taxon>
        <taxon>Liliopsida</taxon>
        <taxon>Poales</taxon>
        <taxon>Poaceae</taxon>
        <taxon>BOP clade</taxon>
        <taxon>Oryzoideae</taxon>
        <taxon>Oryzeae</taxon>
        <taxon>Oryzinae</taxon>
        <taxon>Oryza</taxon>
        <taxon>Oryza meyeriana</taxon>
    </lineage>
</organism>
<dbReference type="GO" id="GO:0046983">
    <property type="term" value="F:protein dimerization activity"/>
    <property type="evidence" value="ECO:0007669"/>
    <property type="project" value="InterPro"/>
</dbReference>
<gene>
    <name evidence="2" type="ORF">E2562_035889</name>
</gene>
<keyword evidence="3" id="KW-1185">Reference proteome</keyword>
<proteinExistence type="predicted"/>
<dbReference type="Pfam" id="PF08100">
    <property type="entry name" value="Dimerisation"/>
    <property type="match status" value="1"/>
</dbReference>
<evidence type="ECO:0000313" key="2">
    <source>
        <dbReference type="EMBL" id="KAF0927714.1"/>
    </source>
</evidence>
<dbReference type="Proteomes" id="UP000479710">
    <property type="component" value="Unassembled WGS sequence"/>
</dbReference>
<accession>A0A6G1ESW4</accession>
<dbReference type="PROSITE" id="PS51683">
    <property type="entry name" value="SAM_OMT_II"/>
    <property type="match status" value="1"/>
</dbReference>
<dbReference type="PANTHER" id="PTHR11746">
    <property type="entry name" value="O-METHYLTRANSFERASE"/>
    <property type="match status" value="1"/>
</dbReference>
<comment type="caution">
    <text evidence="2">The sequence shown here is derived from an EMBL/GenBank/DDBJ whole genome shotgun (WGS) entry which is preliminary data.</text>
</comment>
<dbReference type="OrthoDB" id="2410195at2759"/>
<dbReference type="InterPro" id="IPR036390">
    <property type="entry name" value="WH_DNA-bd_sf"/>
</dbReference>
<feature type="domain" description="O-methyltransferase dimerisation" evidence="1">
    <location>
        <begin position="1"/>
        <end position="79"/>
    </location>
</feature>
<reference evidence="2 3" key="1">
    <citation type="submission" date="2019-11" db="EMBL/GenBank/DDBJ databases">
        <title>Whole genome sequence of Oryza granulata.</title>
        <authorList>
            <person name="Li W."/>
        </authorList>
    </citation>
    <scope>NUCLEOTIDE SEQUENCE [LARGE SCALE GENOMIC DNA]</scope>
    <source>
        <strain evidence="3">cv. Menghai</strain>
        <tissue evidence="2">Leaf</tissue>
    </source>
</reference>
<dbReference type="EMBL" id="SPHZ02000003">
    <property type="protein sequence ID" value="KAF0927714.1"/>
    <property type="molecule type" value="Genomic_DNA"/>
</dbReference>
<protein>
    <recommendedName>
        <fullName evidence="1">O-methyltransferase dimerisation domain-containing protein</fullName>
    </recommendedName>
</protein>
<evidence type="ECO:0000259" key="1">
    <source>
        <dbReference type="Pfam" id="PF08100"/>
    </source>
</evidence>
<dbReference type="GO" id="GO:0008168">
    <property type="term" value="F:methyltransferase activity"/>
    <property type="evidence" value="ECO:0007669"/>
    <property type="project" value="InterPro"/>
</dbReference>
<dbReference type="SUPFAM" id="SSF46785">
    <property type="entry name" value="Winged helix' DNA-binding domain"/>
    <property type="match status" value="1"/>
</dbReference>
<dbReference type="InterPro" id="IPR012967">
    <property type="entry name" value="COMT_dimerisation"/>
</dbReference>
<evidence type="ECO:0000313" key="3">
    <source>
        <dbReference type="Proteomes" id="UP000479710"/>
    </source>
</evidence>